<organism evidence="3 4">
    <name type="scientific">Glycomyces paridis</name>
    <dbReference type="NCBI Taxonomy" id="2126555"/>
    <lineage>
        <taxon>Bacteria</taxon>
        <taxon>Bacillati</taxon>
        <taxon>Actinomycetota</taxon>
        <taxon>Actinomycetes</taxon>
        <taxon>Glycomycetales</taxon>
        <taxon>Glycomycetaceae</taxon>
        <taxon>Glycomyces</taxon>
    </lineage>
</organism>
<dbReference type="PROSITE" id="PS51173">
    <property type="entry name" value="CBM2"/>
    <property type="match status" value="1"/>
</dbReference>
<dbReference type="Pfam" id="PF00553">
    <property type="entry name" value="CBM_2"/>
    <property type="match status" value="1"/>
</dbReference>
<name>A0A4S8P0P9_9ACTN</name>
<feature type="compositionally biased region" description="Low complexity" evidence="1">
    <location>
        <begin position="53"/>
        <end position="68"/>
    </location>
</feature>
<protein>
    <recommendedName>
        <fullName evidence="2">CBM2 domain-containing protein</fullName>
    </recommendedName>
</protein>
<comment type="caution">
    <text evidence="3">The sequence shown here is derived from an EMBL/GenBank/DDBJ whole genome shotgun (WGS) entry which is preliminary data.</text>
</comment>
<evidence type="ECO:0000313" key="4">
    <source>
        <dbReference type="Proteomes" id="UP000305792"/>
    </source>
</evidence>
<dbReference type="InterPro" id="IPR001919">
    <property type="entry name" value="CBD2"/>
</dbReference>
<dbReference type="GO" id="GO:0004553">
    <property type="term" value="F:hydrolase activity, hydrolyzing O-glycosyl compounds"/>
    <property type="evidence" value="ECO:0007669"/>
    <property type="project" value="InterPro"/>
</dbReference>
<proteinExistence type="predicted"/>
<dbReference type="PROSITE" id="PS51257">
    <property type="entry name" value="PROKAR_LIPOPROTEIN"/>
    <property type="match status" value="1"/>
</dbReference>
<dbReference type="GO" id="GO:0005975">
    <property type="term" value="P:carbohydrate metabolic process"/>
    <property type="evidence" value="ECO:0007669"/>
    <property type="project" value="InterPro"/>
</dbReference>
<evidence type="ECO:0000313" key="3">
    <source>
        <dbReference type="EMBL" id="THV23567.1"/>
    </source>
</evidence>
<dbReference type="EMBL" id="STGX01000021">
    <property type="protein sequence ID" value="THV23567.1"/>
    <property type="molecule type" value="Genomic_DNA"/>
</dbReference>
<gene>
    <name evidence="3" type="ORF">E9998_22490</name>
</gene>
<dbReference type="InterPro" id="IPR008965">
    <property type="entry name" value="CBM2/CBM3_carb-bd_dom_sf"/>
</dbReference>
<dbReference type="Gene3D" id="2.60.40.290">
    <property type="match status" value="1"/>
</dbReference>
<accession>A0A4S8P0P9</accession>
<dbReference type="RefSeq" id="WP_136531940.1">
    <property type="nucleotide sequence ID" value="NZ_STGX01000021.1"/>
</dbReference>
<dbReference type="AlphaFoldDB" id="A0A4S8P0P9"/>
<dbReference type="OrthoDB" id="5197393at2"/>
<feature type="domain" description="CBM2" evidence="2">
    <location>
        <begin position="103"/>
        <end position="204"/>
    </location>
</feature>
<reference evidence="3 4" key="1">
    <citation type="journal article" date="2018" name="Int. J. Syst. Evol. Microbiol.">
        <title>Glycomyces paridis sp. nov., isolated from the medicinal plant Paris polyphylla.</title>
        <authorList>
            <person name="Fang X.M."/>
            <person name="Bai J.L."/>
            <person name="Su J."/>
            <person name="Zhao L.L."/>
            <person name="Liu H.Y."/>
            <person name="Ma B.P."/>
            <person name="Zhang Y.Q."/>
            <person name="Yu L.Y."/>
        </authorList>
    </citation>
    <scope>NUCLEOTIDE SEQUENCE [LARGE SCALE GENOMIC DNA]</scope>
    <source>
        <strain evidence="3 4">CPCC 204357</strain>
    </source>
</reference>
<evidence type="ECO:0000259" key="2">
    <source>
        <dbReference type="PROSITE" id="PS51173"/>
    </source>
</evidence>
<keyword evidence="4" id="KW-1185">Reference proteome</keyword>
<evidence type="ECO:0000256" key="1">
    <source>
        <dbReference type="SAM" id="MobiDB-lite"/>
    </source>
</evidence>
<dbReference type="SMART" id="SM00637">
    <property type="entry name" value="CBD_II"/>
    <property type="match status" value="1"/>
</dbReference>
<sequence>MRPWMERATLRGRIHGRLLLVLIVIAALACIAAVLQFSVLRDGDDTDRTNIGADAPSAPDFSAAPDTSVESTSATPSPDVETSSSSPEPEPTKSASAAEPTEAAPPASQCSASLALDNEWGDSVAVTVTVANTGTEPIDGWEVELAVEHLSVASTWGLDHVEGDRYGDVWLNGAVEPGSSVEPSFTADVEGEYDLPETVPCTPVE</sequence>
<feature type="compositionally biased region" description="Low complexity" evidence="1">
    <location>
        <begin position="75"/>
        <end position="108"/>
    </location>
</feature>
<dbReference type="Proteomes" id="UP000305792">
    <property type="component" value="Unassembled WGS sequence"/>
</dbReference>
<dbReference type="SUPFAM" id="SSF49384">
    <property type="entry name" value="Carbohydrate-binding domain"/>
    <property type="match status" value="1"/>
</dbReference>
<dbReference type="InterPro" id="IPR012291">
    <property type="entry name" value="CBM2_carb-bd_dom_sf"/>
</dbReference>
<feature type="region of interest" description="Disordered" evidence="1">
    <location>
        <begin position="50"/>
        <end position="111"/>
    </location>
</feature>
<dbReference type="GO" id="GO:0030247">
    <property type="term" value="F:polysaccharide binding"/>
    <property type="evidence" value="ECO:0007669"/>
    <property type="project" value="UniProtKB-UniRule"/>
</dbReference>